<protein>
    <recommendedName>
        <fullName evidence="4">Hydrogenase</fullName>
    </recommendedName>
</protein>
<reference evidence="2 3" key="1">
    <citation type="submission" date="2015-05" db="EMBL/GenBank/DDBJ databases">
        <title>Genome sequencing and analysis of members of genus Stenotrophomonas.</title>
        <authorList>
            <person name="Patil P.P."/>
            <person name="Midha S."/>
            <person name="Patil P.B."/>
        </authorList>
    </citation>
    <scope>NUCLEOTIDE SEQUENCE [LARGE SCALE GENOMIC DNA]</scope>
    <source>
        <strain evidence="2 3">DSM 18941</strain>
    </source>
</reference>
<proteinExistence type="predicted"/>
<gene>
    <name evidence="2" type="ORF">ABB27_11615</name>
</gene>
<evidence type="ECO:0000313" key="3">
    <source>
        <dbReference type="Proteomes" id="UP000051863"/>
    </source>
</evidence>
<evidence type="ECO:0000256" key="1">
    <source>
        <dbReference type="ARBA" id="ARBA00022801"/>
    </source>
</evidence>
<dbReference type="AlphaFoldDB" id="A0A0R0CBD2"/>
<dbReference type="OrthoDB" id="4294477at2"/>
<dbReference type="InterPro" id="IPR029058">
    <property type="entry name" value="AB_hydrolase_fold"/>
</dbReference>
<dbReference type="Gene3D" id="3.40.50.1820">
    <property type="entry name" value="alpha/beta hydrolase"/>
    <property type="match status" value="1"/>
</dbReference>
<comment type="caution">
    <text evidence="2">The sequence shown here is derived from an EMBL/GenBank/DDBJ whole genome shotgun (WGS) entry which is preliminary data.</text>
</comment>
<name>A0A0R0CBD2_9GAMM</name>
<dbReference type="RefSeq" id="WP_057628865.1">
    <property type="nucleotide sequence ID" value="NZ_LDJJ01000037.1"/>
</dbReference>
<dbReference type="ESTHER" id="9gamm-a0a0r0cbd2">
    <property type="family name" value="OHBut_olig_hydro_put"/>
</dbReference>
<dbReference type="GO" id="GO:0047989">
    <property type="term" value="F:hydroxybutyrate-dimer hydrolase activity"/>
    <property type="evidence" value="ECO:0007669"/>
    <property type="project" value="InterPro"/>
</dbReference>
<keyword evidence="3" id="KW-1185">Reference proteome</keyword>
<dbReference type="EMBL" id="LDJJ01000037">
    <property type="protein sequence ID" value="KRG66925.1"/>
    <property type="molecule type" value="Genomic_DNA"/>
</dbReference>
<dbReference type="PATRIC" id="fig|405446.3.peg.1823"/>
<dbReference type="InterPro" id="IPR016582">
    <property type="entry name" value="OHBut_olig_hydro_put"/>
</dbReference>
<evidence type="ECO:0008006" key="4">
    <source>
        <dbReference type="Google" id="ProtNLM"/>
    </source>
</evidence>
<keyword evidence="1" id="KW-0378">Hydrolase</keyword>
<sequence length="577" mass="60033">MFSNELRSEHRGSDDLLTAGLGLAGLRSMAPPAFADASAPTVDELRRRAMWGSWRGIADLAPGGGYGELFGSLQNVPGREYAAFARLPGASQPHRVLAQIPDNFDTAKRCVLVAPASGSRGIYGAVSVAAAWGLPKGCAVVYTDKGAGSDYYDLNAQMGVRANGTIGALGEVSDLAFVPDAPVNAAGVAFKHAHSKDNPEADWGRHVKQAAEFALLALAQAYPQAAPFTFENTRIIAVGISNGGGAVLRAAELEGDWLDAVVAGEPSVYSSGAGARALYDYSTEAALLMPCAQLHMSNLPQPPMTAALQAGAAVRCASLAAEGVISGATPAAQARSAYELMLSKGWTDQSLRAGALSTGFDLWRAISATYASAYGRYGVGEHPCGFNFAAQNPDFSPRAATAIERAAWISDGSGIPPGAGVGLLDSKVALPDLTYAGLKCLRGLWDGQGEDAKRVQAGIQATHAGLPRKGLPVMVVHGADDGLIPPAFSSAPYAAAAKAAGREVSYWKVQHVQHFDGFLGLPDYGSRYLPLLPYVYEALDRVQARLDKGTALPADAVIATTPRAGKALTAENLAMPK</sequence>
<dbReference type="SUPFAM" id="SSF53474">
    <property type="entry name" value="alpha/beta-Hydrolases"/>
    <property type="match status" value="1"/>
</dbReference>
<evidence type="ECO:0000313" key="2">
    <source>
        <dbReference type="EMBL" id="KRG66925.1"/>
    </source>
</evidence>
<dbReference type="GO" id="GO:0019605">
    <property type="term" value="P:butyrate metabolic process"/>
    <property type="evidence" value="ECO:0007669"/>
    <property type="project" value="InterPro"/>
</dbReference>
<dbReference type="GO" id="GO:0005615">
    <property type="term" value="C:extracellular space"/>
    <property type="evidence" value="ECO:0007669"/>
    <property type="project" value="InterPro"/>
</dbReference>
<dbReference type="Proteomes" id="UP000051863">
    <property type="component" value="Unassembled WGS sequence"/>
</dbReference>
<dbReference type="Pfam" id="PF10605">
    <property type="entry name" value="3HBOH"/>
    <property type="match status" value="1"/>
</dbReference>
<organism evidence="2 3">
    <name type="scientific">Stenotrophomonas terrae</name>
    <dbReference type="NCBI Taxonomy" id="405446"/>
    <lineage>
        <taxon>Bacteria</taxon>
        <taxon>Pseudomonadati</taxon>
        <taxon>Pseudomonadota</taxon>
        <taxon>Gammaproteobacteria</taxon>
        <taxon>Lysobacterales</taxon>
        <taxon>Lysobacteraceae</taxon>
        <taxon>Stenotrophomonas</taxon>
    </lineage>
</organism>
<accession>A0A0R0CBD2</accession>